<keyword evidence="4" id="KW-1185">Reference proteome</keyword>
<evidence type="ECO:0008006" key="5">
    <source>
        <dbReference type="Google" id="ProtNLM"/>
    </source>
</evidence>
<feature type="compositionally biased region" description="Polar residues" evidence="1">
    <location>
        <begin position="204"/>
        <end position="219"/>
    </location>
</feature>
<name>A0ABD3PZW6_9STRA</name>
<evidence type="ECO:0000256" key="1">
    <source>
        <dbReference type="SAM" id="MobiDB-lite"/>
    </source>
</evidence>
<organism evidence="3 4">
    <name type="scientific">Cyclotella cryptica</name>
    <dbReference type="NCBI Taxonomy" id="29204"/>
    <lineage>
        <taxon>Eukaryota</taxon>
        <taxon>Sar</taxon>
        <taxon>Stramenopiles</taxon>
        <taxon>Ochrophyta</taxon>
        <taxon>Bacillariophyta</taxon>
        <taxon>Coscinodiscophyceae</taxon>
        <taxon>Thalassiosirophycidae</taxon>
        <taxon>Stephanodiscales</taxon>
        <taxon>Stephanodiscaceae</taxon>
        <taxon>Cyclotella</taxon>
    </lineage>
</organism>
<gene>
    <name evidence="3" type="ORF">HJC23_005641</name>
</gene>
<dbReference type="CDD" id="cd00170">
    <property type="entry name" value="SEC14"/>
    <property type="match status" value="1"/>
</dbReference>
<proteinExistence type="predicted"/>
<feature type="region of interest" description="Disordered" evidence="1">
    <location>
        <begin position="748"/>
        <end position="771"/>
    </location>
</feature>
<dbReference type="SUPFAM" id="SSF52087">
    <property type="entry name" value="CRAL/TRIO domain"/>
    <property type="match status" value="1"/>
</dbReference>
<evidence type="ECO:0000256" key="2">
    <source>
        <dbReference type="SAM" id="Phobius"/>
    </source>
</evidence>
<dbReference type="Proteomes" id="UP001516023">
    <property type="component" value="Unassembled WGS sequence"/>
</dbReference>
<reference evidence="3 4" key="1">
    <citation type="journal article" date="2020" name="G3 (Bethesda)">
        <title>Improved Reference Genome for Cyclotella cryptica CCMP332, a Model for Cell Wall Morphogenesis, Salinity Adaptation, and Lipid Production in Diatoms (Bacillariophyta).</title>
        <authorList>
            <person name="Roberts W.R."/>
            <person name="Downey K.M."/>
            <person name="Ruck E.C."/>
            <person name="Traller J.C."/>
            <person name="Alverson A.J."/>
        </authorList>
    </citation>
    <scope>NUCLEOTIDE SEQUENCE [LARGE SCALE GENOMIC DNA]</scope>
    <source>
        <strain evidence="3 4">CCMP332</strain>
    </source>
</reference>
<keyword evidence="2" id="KW-1133">Transmembrane helix</keyword>
<accession>A0ABD3PZW6</accession>
<feature type="region of interest" description="Disordered" evidence="1">
    <location>
        <begin position="202"/>
        <end position="239"/>
    </location>
</feature>
<keyword evidence="2" id="KW-0472">Membrane</keyword>
<dbReference type="Gene3D" id="3.40.525.10">
    <property type="entry name" value="CRAL-TRIO lipid binding domain"/>
    <property type="match status" value="1"/>
</dbReference>
<evidence type="ECO:0000313" key="3">
    <source>
        <dbReference type="EMBL" id="KAL3793139.1"/>
    </source>
</evidence>
<sequence length="1397" mass="157677">MPTDLISSVRDAVVNNTMMHARQSIQLICSDRLSSSCDKVARLGSQWFNLITDLFNEICDFFRNFVAPIIWHAIVLAKDLLNLALSSSGQTIATVTQQTILWIETSCGDKFCRARDLAEVTSLNANILVKSFATTHRYTHLALLATALVIIVFMFRKFNHDGKSKSKRNLRQRQRSLETHLGFLHWDDDDDDDHTLYTRKRSKSANSLDQDYPTPSSDVNRSRDHCTGSSSVRLPPLKGPETMTLTFRAYAPPSVDKEIPKVDLVGALQFVKTGNVRTFVHMGAKRLLVLNFHDMSLEIYVPKEGNEVHSKQTKHHGKNNPPHEGKKTKTIRSGIHIMSNRNLLDQNESVHEDSYDEENNEAWDPNSFKPCPAVVIMLCQLVSVSALPPRQSSALEILYRMATTSVKKTARKNASKEVNTTSRELAMPPNEVDTLDSRKKALLAVEEACVDAAELAFHKQDILPREVPTTLHSFDSVEVDPDTIENNTAVIHRRDEFSLLSPHDAAQFQRIVMALRTSGREISQQYEMLEEVHANTEAHFPQMLHSSSANERLRKTKDVDDKGRCCEAPQFRPPGVALDDAWRCMNEIPSLREGLIQYHQQSYQKFGSKYSDMIAAAAASGTTSGNPKEEGKGSENELELDEDTKFRQQIAQFYSTTRSLLGIVDFVFLFINPLPVDATPYATPCALSDVLLNRDHDSYMSSGIDLHHQRLQGFLQLQRLVRRSALYVNAYCKAKSVVQEGWHLRSNKVSSADNSPPNTNDGSGVQEESIPQNEEGHFVAGPNQVNMKRLAFDNDRDNWSHDVQVRNECYEASVGKDVSVIMNGKCSRYQGFALVGLQSFHVPLANSSPEQAWLDPKLDPVDSLPSLRGMIEKYPDRQFLVVSNFNEYSSIAVCLLFVRSLPVGVDPAFDHALRELFANNLANERRERLQISFQIAFVEGWSSLKKILIRTVLSTIFRWFSKDQTISINKGTRELLSCPLFLVRNFATVRYFGGIQPEESNPKNYISITVQLSSGSFKSWFMRYLLTNRKDVRNQGLIYDVSYALEDDTCERVLATARMIHMDANSAMPLDYRDHSKVEERTVPLSMSRAAALLKSTSQKQVIHRASSNDELYSNEIDAVFEILDGVEVPRRLPNNNAEIVIQNELVRLNLSRSDIERYLIACACDVQAAGIRIVESCAWRGKIFPVNLKSCRIELCSGQCFQQGHDKEQNPIFYFRHMLPGPWLNDVDSGILAVLHRLESYFQRTTLLKPGVKITVIILLGTGLEKQRVTSEPTQDQRHSTPGDGNVSNEALLAACDPMIDPNQEYTNHGSIEMFSNLIVVLRRHYPERLQRALVIPGGGWSKSKIRDYVLAQQILTPRVIILNSLQEVKHYVHDDQLVTFAGGKAPVTRDAFTIH</sequence>
<dbReference type="InterPro" id="IPR001251">
    <property type="entry name" value="CRAL-TRIO_dom"/>
</dbReference>
<keyword evidence="2" id="KW-0812">Transmembrane</keyword>
<evidence type="ECO:0000313" key="4">
    <source>
        <dbReference type="Proteomes" id="UP001516023"/>
    </source>
</evidence>
<feature type="compositionally biased region" description="Polar residues" evidence="1">
    <location>
        <begin position="748"/>
        <end position="763"/>
    </location>
</feature>
<protein>
    <recommendedName>
        <fullName evidence="5">CRAL-TRIO domain-containing protein</fullName>
    </recommendedName>
</protein>
<comment type="caution">
    <text evidence="3">The sequence shown here is derived from an EMBL/GenBank/DDBJ whole genome shotgun (WGS) entry which is preliminary data.</text>
</comment>
<dbReference type="EMBL" id="JABMIG020000094">
    <property type="protein sequence ID" value="KAL3793139.1"/>
    <property type="molecule type" value="Genomic_DNA"/>
</dbReference>
<feature type="region of interest" description="Disordered" evidence="1">
    <location>
        <begin position="308"/>
        <end position="328"/>
    </location>
</feature>
<feature type="region of interest" description="Disordered" evidence="1">
    <location>
        <begin position="619"/>
        <end position="639"/>
    </location>
</feature>
<dbReference type="InterPro" id="IPR036865">
    <property type="entry name" value="CRAL-TRIO_dom_sf"/>
</dbReference>
<feature type="transmembrane region" description="Helical" evidence="2">
    <location>
        <begin position="138"/>
        <end position="155"/>
    </location>
</feature>